<evidence type="ECO:0000256" key="1">
    <source>
        <dbReference type="SAM" id="MobiDB-lite"/>
    </source>
</evidence>
<name>A0ABP7DLD5_9MICC</name>
<feature type="region of interest" description="Disordered" evidence="1">
    <location>
        <begin position="38"/>
        <end position="65"/>
    </location>
</feature>
<proteinExistence type="predicted"/>
<protein>
    <submittedName>
        <fullName evidence="2">Uncharacterized protein</fullName>
    </submittedName>
</protein>
<evidence type="ECO:0000313" key="2">
    <source>
        <dbReference type="EMBL" id="GAA3706028.1"/>
    </source>
</evidence>
<comment type="caution">
    <text evidence="2">The sequence shown here is derived from an EMBL/GenBank/DDBJ whole genome shotgun (WGS) entry which is preliminary data.</text>
</comment>
<dbReference type="Proteomes" id="UP001501536">
    <property type="component" value="Unassembled WGS sequence"/>
</dbReference>
<organism evidence="2 3">
    <name type="scientific">Zhihengliuella alba</name>
    <dbReference type="NCBI Taxonomy" id="547018"/>
    <lineage>
        <taxon>Bacteria</taxon>
        <taxon>Bacillati</taxon>
        <taxon>Actinomycetota</taxon>
        <taxon>Actinomycetes</taxon>
        <taxon>Micrococcales</taxon>
        <taxon>Micrococcaceae</taxon>
        <taxon>Zhihengliuella</taxon>
    </lineage>
</organism>
<keyword evidence="3" id="KW-1185">Reference proteome</keyword>
<gene>
    <name evidence="2" type="ORF">GCM10022377_19750</name>
</gene>
<evidence type="ECO:0000313" key="3">
    <source>
        <dbReference type="Proteomes" id="UP001501536"/>
    </source>
</evidence>
<accession>A0ABP7DLD5</accession>
<sequence length="93" mass="9596">MGWPSDCQERSASTTAGSSVAAGVHISMLMRCLSAPPPPRAPGRACGSRWPRFHTGTGPARGTAKIGEARRACAALERPSGATDPLPTRKASP</sequence>
<reference evidence="3" key="1">
    <citation type="journal article" date="2019" name="Int. J. Syst. Evol. Microbiol.">
        <title>The Global Catalogue of Microorganisms (GCM) 10K type strain sequencing project: providing services to taxonomists for standard genome sequencing and annotation.</title>
        <authorList>
            <consortium name="The Broad Institute Genomics Platform"/>
            <consortium name="The Broad Institute Genome Sequencing Center for Infectious Disease"/>
            <person name="Wu L."/>
            <person name="Ma J."/>
        </authorList>
    </citation>
    <scope>NUCLEOTIDE SEQUENCE [LARGE SCALE GENOMIC DNA]</scope>
    <source>
        <strain evidence="3">JCM 16961</strain>
    </source>
</reference>
<dbReference type="EMBL" id="BAABCJ010000005">
    <property type="protein sequence ID" value="GAA3706028.1"/>
    <property type="molecule type" value="Genomic_DNA"/>
</dbReference>